<dbReference type="Proteomes" id="UP000800200">
    <property type="component" value="Unassembled WGS sequence"/>
</dbReference>
<protein>
    <submittedName>
        <fullName evidence="2">Amidohydrolase 2</fullName>
    </submittedName>
</protein>
<sequence>MSRNNLVPEGAWDTHIHVFDPTKFPYPAPRSYTPKAAQISEYPSDLTRCTGVVVVHASVQGASPAALVDTLSKAKATGLTLRGLATIDVNTITDAELDTLHAAGVRGARLHEMSWGHGQQAGGEQIGKKVQALADRLARLGWAIGIFCPIRAWASMADMIRNMDPRIKMVADHFGGTFPGEEKTPEFETFLSLIREKRVHVKVSGFERLYHGHDSGREGMKAIEPIVKAVIEAGPDQIMFGTDWPHTQLGVSRKGKSDQQRLDDIEDFREVPDEVHIQVLREWIKDDGVWQKMFVTNPQRLFS</sequence>
<dbReference type="PANTHER" id="PTHR35563:SF2">
    <property type="entry name" value="BARREL METAL-DEPENDENT HYDROLASE, PUTATIVE (AFU_ORTHOLOGUE AFUA_1G16240)-RELATED"/>
    <property type="match status" value="1"/>
</dbReference>
<evidence type="ECO:0000313" key="2">
    <source>
        <dbReference type="EMBL" id="KAF2176136.1"/>
    </source>
</evidence>
<keyword evidence="2" id="KW-0378">Hydrolase</keyword>
<gene>
    <name evidence="2" type="ORF">K469DRAFT_608186</name>
</gene>
<accession>A0A6A6DEY0</accession>
<dbReference type="PANTHER" id="PTHR35563">
    <property type="entry name" value="BARREL METAL-DEPENDENT HYDROLASE, PUTATIVE (AFU_ORTHOLOGUE AFUA_1G16240)-RELATED"/>
    <property type="match status" value="1"/>
</dbReference>
<dbReference type="Pfam" id="PF04909">
    <property type="entry name" value="Amidohydro_2"/>
    <property type="match status" value="1"/>
</dbReference>
<dbReference type="InterPro" id="IPR032466">
    <property type="entry name" value="Metal_Hydrolase"/>
</dbReference>
<dbReference type="GO" id="GO:0016787">
    <property type="term" value="F:hydrolase activity"/>
    <property type="evidence" value="ECO:0007669"/>
    <property type="project" value="UniProtKB-KW"/>
</dbReference>
<proteinExistence type="predicted"/>
<reference evidence="2" key="1">
    <citation type="journal article" date="2020" name="Stud. Mycol.">
        <title>101 Dothideomycetes genomes: a test case for predicting lifestyles and emergence of pathogens.</title>
        <authorList>
            <person name="Haridas S."/>
            <person name="Albert R."/>
            <person name="Binder M."/>
            <person name="Bloem J."/>
            <person name="Labutti K."/>
            <person name="Salamov A."/>
            <person name="Andreopoulos B."/>
            <person name="Baker S."/>
            <person name="Barry K."/>
            <person name="Bills G."/>
            <person name="Bluhm B."/>
            <person name="Cannon C."/>
            <person name="Castanera R."/>
            <person name="Culley D."/>
            <person name="Daum C."/>
            <person name="Ezra D."/>
            <person name="Gonzalez J."/>
            <person name="Henrissat B."/>
            <person name="Kuo A."/>
            <person name="Liang C."/>
            <person name="Lipzen A."/>
            <person name="Lutzoni F."/>
            <person name="Magnuson J."/>
            <person name="Mondo S."/>
            <person name="Nolan M."/>
            <person name="Ohm R."/>
            <person name="Pangilinan J."/>
            <person name="Park H.-J."/>
            <person name="Ramirez L."/>
            <person name="Alfaro M."/>
            <person name="Sun H."/>
            <person name="Tritt A."/>
            <person name="Yoshinaga Y."/>
            <person name="Zwiers L.-H."/>
            <person name="Turgeon B."/>
            <person name="Goodwin S."/>
            <person name="Spatafora J."/>
            <person name="Crous P."/>
            <person name="Grigoriev I."/>
        </authorList>
    </citation>
    <scope>NUCLEOTIDE SEQUENCE</scope>
    <source>
        <strain evidence="2">CBS 207.26</strain>
    </source>
</reference>
<dbReference type="InterPro" id="IPR052358">
    <property type="entry name" value="Aro_Compnd_Degr_Hydrolases"/>
</dbReference>
<dbReference type="SUPFAM" id="SSF51556">
    <property type="entry name" value="Metallo-dependent hydrolases"/>
    <property type="match status" value="1"/>
</dbReference>
<feature type="domain" description="Amidohydrolase-related" evidence="1">
    <location>
        <begin position="12"/>
        <end position="302"/>
    </location>
</feature>
<dbReference type="Gene3D" id="3.20.20.140">
    <property type="entry name" value="Metal-dependent hydrolases"/>
    <property type="match status" value="1"/>
</dbReference>
<evidence type="ECO:0000313" key="3">
    <source>
        <dbReference type="Proteomes" id="UP000800200"/>
    </source>
</evidence>
<dbReference type="AlphaFoldDB" id="A0A6A6DEY0"/>
<evidence type="ECO:0000259" key="1">
    <source>
        <dbReference type="Pfam" id="PF04909"/>
    </source>
</evidence>
<keyword evidence="3" id="KW-1185">Reference proteome</keyword>
<dbReference type="InterPro" id="IPR006680">
    <property type="entry name" value="Amidohydro-rel"/>
</dbReference>
<organism evidence="2 3">
    <name type="scientific">Zopfia rhizophila CBS 207.26</name>
    <dbReference type="NCBI Taxonomy" id="1314779"/>
    <lineage>
        <taxon>Eukaryota</taxon>
        <taxon>Fungi</taxon>
        <taxon>Dikarya</taxon>
        <taxon>Ascomycota</taxon>
        <taxon>Pezizomycotina</taxon>
        <taxon>Dothideomycetes</taxon>
        <taxon>Dothideomycetes incertae sedis</taxon>
        <taxon>Zopfiaceae</taxon>
        <taxon>Zopfia</taxon>
    </lineage>
</organism>
<dbReference type="EMBL" id="ML994714">
    <property type="protein sequence ID" value="KAF2176136.1"/>
    <property type="molecule type" value="Genomic_DNA"/>
</dbReference>
<name>A0A6A6DEY0_9PEZI</name>
<dbReference type="OrthoDB" id="2135488at2759"/>